<evidence type="ECO:0000256" key="5">
    <source>
        <dbReference type="SAM" id="MobiDB-lite"/>
    </source>
</evidence>
<proteinExistence type="predicted"/>
<evidence type="ECO:0000259" key="6">
    <source>
        <dbReference type="PROSITE" id="PS50865"/>
    </source>
</evidence>
<evidence type="ECO:0000256" key="1">
    <source>
        <dbReference type="ARBA" id="ARBA00022723"/>
    </source>
</evidence>
<feature type="compositionally biased region" description="Polar residues" evidence="5">
    <location>
        <begin position="52"/>
        <end position="70"/>
    </location>
</feature>
<sequence>MPCANCNLSPPTIPHLNPCAKCKTTQYCSRPCRKAHFKQHKRDCVVNAAQTSRPADANGTSGSHHGNDSMSGRVRAGISGNGVRIAGMTGGSANVGGGGGGSSGLNGTGNFDSTGAFGRISATPMACNLSVHFEDPFTRVREGRFLDGRAESDVFKLLVDTWRLRMDDQYRIEKFAESGGCYSGVDGMEGGSNDGVDGVEGGSNDGVDGVEGGSNDGIAGFRHFLEKIVEEEENRRGLPRWWNGGKREACVSYAIAEPTHSLTTPTTRASIESYYGRPCLMYLQLRTFGAWLYEKDLKSMNSASVFEFMIDKEKYGGWPDPGEVDRRFGWA</sequence>
<keyword evidence="2 4" id="KW-0863">Zinc-finger</keyword>
<dbReference type="InterPro" id="IPR002893">
    <property type="entry name" value="Znf_MYND"/>
</dbReference>
<dbReference type="Proteomes" id="UP000298493">
    <property type="component" value="Unassembled WGS sequence"/>
</dbReference>
<organism evidence="7 8">
    <name type="scientific">Venturia nashicola</name>
    <dbReference type="NCBI Taxonomy" id="86259"/>
    <lineage>
        <taxon>Eukaryota</taxon>
        <taxon>Fungi</taxon>
        <taxon>Dikarya</taxon>
        <taxon>Ascomycota</taxon>
        <taxon>Pezizomycotina</taxon>
        <taxon>Dothideomycetes</taxon>
        <taxon>Pleosporomycetidae</taxon>
        <taxon>Venturiales</taxon>
        <taxon>Venturiaceae</taxon>
        <taxon>Venturia</taxon>
    </lineage>
</organism>
<dbReference type="OrthoDB" id="432970at2759"/>
<comment type="caution">
    <text evidence="7">The sequence shown here is derived from an EMBL/GenBank/DDBJ whole genome shotgun (WGS) entry which is preliminary data.</text>
</comment>
<evidence type="ECO:0000313" key="8">
    <source>
        <dbReference type="Proteomes" id="UP000298493"/>
    </source>
</evidence>
<dbReference type="PROSITE" id="PS01360">
    <property type="entry name" value="ZF_MYND_1"/>
    <property type="match status" value="1"/>
</dbReference>
<reference evidence="7 8" key="1">
    <citation type="submission" date="2019-04" db="EMBL/GenBank/DDBJ databases">
        <title>High contiguity whole genome sequence and gene annotation resource for two Venturia nashicola isolates.</title>
        <authorList>
            <person name="Prokchorchik M."/>
            <person name="Won K."/>
            <person name="Lee Y."/>
            <person name="Choi E.D."/>
            <person name="Segonzac C."/>
            <person name="Sohn K.H."/>
        </authorList>
    </citation>
    <scope>NUCLEOTIDE SEQUENCE [LARGE SCALE GENOMIC DNA]</scope>
    <source>
        <strain evidence="7 8">PRI2</strain>
    </source>
</reference>
<dbReference type="GO" id="GO:0008270">
    <property type="term" value="F:zinc ion binding"/>
    <property type="evidence" value="ECO:0007669"/>
    <property type="project" value="UniProtKB-KW"/>
</dbReference>
<feature type="domain" description="MYND-type" evidence="6">
    <location>
        <begin position="3"/>
        <end position="44"/>
    </location>
</feature>
<evidence type="ECO:0000256" key="2">
    <source>
        <dbReference type="ARBA" id="ARBA00022771"/>
    </source>
</evidence>
<dbReference type="Gene3D" id="6.10.140.2220">
    <property type="match status" value="1"/>
</dbReference>
<evidence type="ECO:0000313" key="7">
    <source>
        <dbReference type="EMBL" id="TID27993.1"/>
    </source>
</evidence>
<dbReference type="STRING" id="86259.A0A4Z1PGD0"/>
<protein>
    <submittedName>
        <fullName evidence="7">Gb</fullName>
    </submittedName>
</protein>
<dbReference type="Pfam" id="PF01753">
    <property type="entry name" value="zf-MYND"/>
    <property type="match status" value="1"/>
</dbReference>
<feature type="region of interest" description="Disordered" evidence="5">
    <location>
        <begin position="52"/>
        <end position="71"/>
    </location>
</feature>
<keyword evidence="3" id="KW-0862">Zinc</keyword>
<keyword evidence="1" id="KW-0479">Metal-binding</keyword>
<dbReference type="PROSITE" id="PS50865">
    <property type="entry name" value="ZF_MYND_2"/>
    <property type="match status" value="1"/>
</dbReference>
<gene>
    <name evidence="7" type="ORF">E6O75_ATG00760</name>
</gene>
<evidence type="ECO:0000256" key="3">
    <source>
        <dbReference type="ARBA" id="ARBA00022833"/>
    </source>
</evidence>
<evidence type="ECO:0000256" key="4">
    <source>
        <dbReference type="PROSITE-ProRule" id="PRU00134"/>
    </source>
</evidence>
<dbReference type="EMBL" id="SNSC02000001">
    <property type="protein sequence ID" value="TID27993.1"/>
    <property type="molecule type" value="Genomic_DNA"/>
</dbReference>
<dbReference type="SUPFAM" id="SSF144232">
    <property type="entry name" value="HIT/MYND zinc finger-like"/>
    <property type="match status" value="1"/>
</dbReference>
<accession>A0A4Z1PGD0</accession>
<dbReference type="AlphaFoldDB" id="A0A4Z1PGD0"/>
<keyword evidence="8" id="KW-1185">Reference proteome</keyword>
<name>A0A4Z1PGD0_9PEZI</name>